<reference evidence="2 3" key="1">
    <citation type="submission" date="2017-08" db="EMBL/GenBank/DDBJ databases">
        <title>Genome sequence of Streptomyces albireticuli NRRL B-1670.</title>
        <authorList>
            <person name="Graham D.E."/>
            <person name="Mahan K.M."/>
            <person name="Klingeman D.M."/>
            <person name="Hettich R.L."/>
            <person name="Parry R.J."/>
            <person name="Spain J.C."/>
        </authorList>
    </citation>
    <scope>NUCLEOTIDE SEQUENCE [LARGE SCALE GENOMIC DNA]</scope>
    <source>
        <strain evidence="2 3">NRRL B-1670</strain>
    </source>
</reference>
<name>A0A2A2D0Z2_9ACTN</name>
<sequence>MAQQTVAHAFAALMNGHDPDAVDGFVAEDYVNHNPYVENGREANRAFWGRWFAAFPDTRVTLEDVLADGDRVVGRFTYRATHLGSLLGEEPTGRPVEMRSLDIWRVRDGMAVEHWDELNTVEFFTQLGLLAPMKMPGAPADAPADASADAPAGVPAGAHSREEGDAS</sequence>
<proteinExistence type="predicted"/>
<keyword evidence="3" id="KW-1185">Reference proteome</keyword>
<evidence type="ECO:0000256" key="1">
    <source>
        <dbReference type="SAM" id="MobiDB-lite"/>
    </source>
</evidence>
<dbReference type="PANTHER" id="PTHR38436:SF1">
    <property type="entry name" value="ESTER CYCLASE"/>
    <property type="match status" value="1"/>
</dbReference>
<dbReference type="InterPro" id="IPR032710">
    <property type="entry name" value="NTF2-like_dom_sf"/>
</dbReference>
<organism evidence="2 3">
    <name type="scientific">Streptomyces albireticuli</name>
    <dbReference type="NCBI Taxonomy" id="1940"/>
    <lineage>
        <taxon>Bacteria</taxon>
        <taxon>Bacillati</taxon>
        <taxon>Actinomycetota</taxon>
        <taxon>Actinomycetes</taxon>
        <taxon>Kitasatosporales</taxon>
        <taxon>Streptomycetaceae</taxon>
        <taxon>Streptomyces</taxon>
    </lineage>
</organism>
<comment type="caution">
    <text evidence="2">The sequence shown here is derived from an EMBL/GenBank/DDBJ whole genome shotgun (WGS) entry which is preliminary data.</text>
</comment>
<dbReference type="Pfam" id="PF07366">
    <property type="entry name" value="SnoaL"/>
    <property type="match status" value="1"/>
</dbReference>
<dbReference type="Proteomes" id="UP000218944">
    <property type="component" value="Unassembled WGS sequence"/>
</dbReference>
<dbReference type="SUPFAM" id="SSF54427">
    <property type="entry name" value="NTF2-like"/>
    <property type="match status" value="1"/>
</dbReference>
<protein>
    <submittedName>
        <fullName evidence="2">Ester cyclase</fullName>
    </submittedName>
</protein>
<dbReference type="GO" id="GO:0030638">
    <property type="term" value="P:polyketide metabolic process"/>
    <property type="evidence" value="ECO:0007669"/>
    <property type="project" value="InterPro"/>
</dbReference>
<feature type="region of interest" description="Disordered" evidence="1">
    <location>
        <begin position="136"/>
        <end position="167"/>
    </location>
</feature>
<dbReference type="PANTHER" id="PTHR38436">
    <property type="entry name" value="POLYKETIDE CYCLASE SNOAL-LIKE DOMAIN"/>
    <property type="match status" value="1"/>
</dbReference>
<dbReference type="Gene3D" id="3.10.450.50">
    <property type="match status" value="1"/>
</dbReference>
<gene>
    <name evidence="2" type="ORF">CK936_31405</name>
</gene>
<dbReference type="AlphaFoldDB" id="A0A2A2D0Z2"/>
<evidence type="ECO:0000313" key="3">
    <source>
        <dbReference type="Proteomes" id="UP000218944"/>
    </source>
</evidence>
<dbReference type="EMBL" id="NSJV01000592">
    <property type="protein sequence ID" value="PAU45086.1"/>
    <property type="molecule type" value="Genomic_DNA"/>
</dbReference>
<accession>A0A2A2D0Z2</accession>
<feature type="compositionally biased region" description="Low complexity" evidence="1">
    <location>
        <begin position="136"/>
        <end position="158"/>
    </location>
</feature>
<dbReference type="RefSeq" id="WP_095584333.1">
    <property type="nucleotide sequence ID" value="NZ_JAJQQQ010000018.1"/>
</dbReference>
<evidence type="ECO:0000313" key="2">
    <source>
        <dbReference type="EMBL" id="PAU45086.1"/>
    </source>
</evidence>
<dbReference type="InterPro" id="IPR009959">
    <property type="entry name" value="Cyclase_SnoaL-like"/>
</dbReference>